<dbReference type="SUPFAM" id="SSF53756">
    <property type="entry name" value="UDP-Glycosyltransferase/glycogen phosphorylase"/>
    <property type="match status" value="1"/>
</dbReference>
<name>A0A2M6XDQ9_9BACT</name>
<dbReference type="InterPro" id="IPR028098">
    <property type="entry name" value="Glyco_trans_4-like_N"/>
</dbReference>
<dbReference type="Pfam" id="PF00534">
    <property type="entry name" value="Glycos_transf_1"/>
    <property type="match status" value="1"/>
</dbReference>
<sequence length="385" mass="44186">MLKNLVILFPHLNNYGGASKYALEIGERLAKRGWKVIFVTTKVNKEIIKQYSHIDFKTTGGFVTGSIFYWLSYPIFQYRLHRLLNKIDNKILFPQIFPPIWWAIIYKIFHPQTPVVWMCHEPSAFIHSNLVIDSLKQPGKFIAKALNPLLKFIDKNLVGKIDYLIANSQYGFSEIKRIYQRQPDLIAYPGVDFKLFKPKDKKQNYLFTVSRLDKQKNIDIIIKAFILLPERIKKNYLLEIAGEGVEKDNLVKLVSKLNLSDKVIFSGWIPEKDLPAKYAKAKLVLFAAKNEPFGIVLVEAMACGTPVIAFKSGGVKESVVNGQTGILIEKNNPDFLAEKIIELLDKPDFLAKMGKKARQHVKENFSWNIAAEKIDKFLNEINQNE</sequence>
<dbReference type="Gene3D" id="3.40.50.2000">
    <property type="entry name" value="Glycogen Phosphorylase B"/>
    <property type="match status" value="2"/>
</dbReference>
<dbReference type="Proteomes" id="UP000228996">
    <property type="component" value="Unassembled WGS sequence"/>
</dbReference>
<dbReference type="PANTHER" id="PTHR45947:SF3">
    <property type="entry name" value="SULFOQUINOVOSYL TRANSFERASE SQD2"/>
    <property type="match status" value="1"/>
</dbReference>
<feature type="domain" description="Glycosyl transferase family 1" evidence="1">
    <location>
        <begin position="198"/>
        <end position="359"/>
    </location>
</feature>
<feature type="domain" description="Glycosyltransferase subfamily 4-like N-terminal" evidence="2">
    <location>
        <begin position="15"/>
        <end position="192"/>
    </location>
</feature>
<evidence type="ECO:0000259" key="2">
    <source>
        <dbReference type="Pfam" id="PF13439"/>
    </source>
</evidence>
<gene>
    <name evidence="3" type="ORF">COT44_00885</name>
</gene>
<proteinExistence type="predicted"/>
<reference evidence="4" key="1">
    <citation type="submission" date="2017-09" db="EMBL/GenBank/DDBJ databases">
        <title>Depth-based differentiation of microbial function through sediment-hosted aquifers and enrichment of novel symbionts in the deep terrestrial subsurface.</title>
        <authorList>
            <person name="Probst A.J."/>
            <person name="Ladd B."/>
            <person name="Jarett J.K."/>
            <person name="Geller-Mcgrath D.E."/>
            <person name="Sieber C.M.K."/>
            <person name="Emerson J.B."/>
            <person name="Anantharaman K."/>
            <person name="Thomas B.C."/>
            <person name="Malmstrom R."/>
            <person name="Stieglmeier M."/>
            <person name="Klingl A."/>
            <person name="Woyke T."/>
            <person name="Ryan C.M."/>
            <person name="Banfield J.F."/>
        </authorList>
    </citation>
    <scope>NUCLEOTIDE SEQUENCE [LARGE SCALE GENOMIC DNA]</scope>
</reference>
<protein>
    <recommendedName>
        <fullName evidence="5">Glycosyltransferase family 1 protein</fullName>
    </recommendedName>
</protein>
<evidence type="ECO:0000259" key="1">
    <source>
        <dbReference type="Pfam" id="PF00534"/>
    </source>
</evidence>
<dbReference type="PANTHER" id="PTHR45947">
    <property type="entry name" value="SULFOQUINOVOSYL TRANSFERASE SQD2"/>
    <property type="match status" value="1"/>
</dbReference>
<dbReference type="EMBL" id="PEYO01000005">
    <property type="protein sequence ID" value="PIU03820.1"/>
    <property type="molecule type" value="Genomic_DNA"/>
</dbReference>
<dbReference type="CDD" id="cd03801">
    <property type="entry name" value="GT4_PimA-like"/>
    <property type="match status" value="1"/>
</dbReference>
<dbReference type="AlphaFoldDB" id="A0A2M6XDQ9"/>
<organism evidence="3 4">
    <name type="scientific">Candidatus Shapirobacteria bacterium CG08_land_8_20_14_0_20_39_18</name>
    <dbReference type="NCBI Taxonomy" id="1974883"/>
    <lineage>
        <taxon>Bacteria</taxon>
        <taxon>Candidatus Shapironibacteriota</taxon>
    </lineage>
</organism>
<dbReference type="InterPro" id="IPR001296">
    <property type="entry name" value="Glyco_trans_1"/>
</dbReference>
<dbReference type="GO" id="GO:0016757">
    <property type="term" value="F:glycosyltransferase activity"/>
    <property type="evidence" value="ECO:0007669"/>
    <property type="project" value="InterPro"/>
</dbReference>
<dbReference type="InterPro" id="IPR050194">
    <property type="entry name" value="Glycosyltransferase_grp1"/>
</dbReference>
<evidence type="ECO:0000313" key="4">
    <source>
        <dbReference type="Proteomes" id="UP000228996"/>
    </source>
</evidence>
<dbReference type="Pfam" id="PF13439">
    <property type="entry name" value="Glyco_transf_4"/>
    <property type="match status" value="1"/>
</dbReference>
<evidence type="ECO:0008006" key="5">
    <source>
        <dbReference type="Google" id="ProtNLM"/>
    </source>
</evidence>
<comment type="caution">
    <text evidence="3">The sequence shown here is derived from an EMBL/GenBank/DDBJ whole genome shotgun (WGS) entry which is preliminary data.</text>
</comment>
<accession>A0A2M6XDQ9</accession>
<evidence type="ECO:0000313" key="3">
    <source>
        <dbReference type="EMBL" id="PIU03820.1"/>
    </source>
</evidence>